<proteinExistence type="predicted"/>
<name>A0A4Z2DUF4_SCHJA</name>
<feature type="region of interest" description="Disordered" evidence="1">
    <location>
        <begin position="549"/>
        <end position="576"/>
    </location>
</feature>
<comment type="caution">
    <text evidence="2">The sequence shown here is derived from an EMBL/GenBank/DDBJ whole genome shotgun (WGS) entry which is preliminary data.</text>
</comment>
<feature type="region of interest" description="Disordered" evidence="1">
    <location>
        <begin position="590"/>
        <end position="615"/>
    </location>
</feature>
<feature type="compositionally biased region" description="Basic and acidic residues" evidence="1">
    <location>
        <begin position="590"/>
        <end position="604"/>
    </location>
</feature>
<dbReference type="OrthoDB" id="6245778at2759"/>
<evidence type="ECO:0000313" key="2">
    <source>
        <dbReference type="EMBL" id="TNN19820.1"/>
    </source>
</evidence>
<feature type="compositionally biased region" description="Basic and acidic residues" evidence="1">
    <location>
        <begin position="558"/>
        <end position="575"/>
    </location>
</feature>
<feature type="compositionally biased region" description="Polar residues" evidence="1">
    <location>
        <begin position="680"/>
        <end position="692"/>
    </location>
</feature>
<reference evidence="2 3" key="1">
    <citation type="submission" date="2019-03" db="EMBL/GenBank/DDBJ databases">
        <title>An improved genome assembly of the fluke Schistosoma japonicum.</title>
        <authorList>
            <person name="Hu W."/>
            <person name="Luo F."/>
            <person name="Yin M."/>
            <person name="Mo X."/>
            <person name="Sun C."/>
            <person name="Wu Q."/>
            <person name="Zhu B."/>
            <person name="Xiang M."/>
            <person name="Wang J."/>
            <person name="Wang Y."/>
            <person name="Zhang T."/>
            <person name="Xu B."/>
            <person name="Zheng H."/>
            <person name="Feng Z."/>
        </authorList>
    </citation>
    <scope>NUCLEOTIDE SEQUENCE [LARGE SCALE GENOMIC DNA]</scope>
    <source>
        <strain evidence="2">HuSjv2</strain>
        <tissue evidence="2">Worms</tissue>
    </source>
</reference>
<keyword evidence="3" id="KW-1185">Reference proteome</keyword>
<dbReference type="AlphaFoldDB" id="A0A4Z2DUF4"/>
<gene>
    <name evidence="2" type="ORF">EWB00_006020</name>
</gene>
<organism evidence="2 3">
    <name type="scientific">Schistosoma japonicum</name>
    <name type="common">Blood fluke</name>
    <dbReference type="NCBI Taxonomy" id="6182"/>
    <lineage>
        <taxon>Eukaryota</taxon>
        <taxon>Metazoa</taxon>
        <taxon>Spiralia</taxon>
        <taxon>Lophotrochozoa</taxon>
        <taxon>Platyhelminthes</taxon>
        <taxon>Trematoda</taxon>
        <taxon>Digenea</taxon>
        <taxon>Strigeidida</taxon>
        <taxon>Schistosomatoidea</taxon>
        <taxon>Schistosomatidae</taxon>
        <taxon>Schistosoma</taxon>
    </lineage>
</organism>
<protein>
    <submittedName>
        <fullName evidence="2">Cement 3B variant 1 isoform 1</fullName>
    </submittedName>
</protein>
<accession>A0A4Z2DUF4</accession>
<feature type="region of interest" description="Disordered" evidence="1">
    <location>
        <begin position="665"/>
        <end position="693"/>
    </location>
</feature>
<evidence type="ECO:0000256" key="1">
    <source>
        <dbReference type="SAM" id="MobiDB-lite"/>
    </source>
</evidence>
<dbReference type="EMBL" id="SKCS01000039">
    <property type="protein sequence ID" value="TNN19820.1"/>
    <property type="molecule type" value="Genomic_DNA"/>
</dbReference>
<dbReference type="Proteomes" id="UP000311919">
    <property type="component" value="Unassembled WGS sequence"/>
</dbReference>
<sequence length="726" mass="83014">MSDLESFDGDSLSENGSNYKRGYKDENLNIDIDCSTNNSIVINKDDINIDNLIRYSHDESKIYDFEIIKCKSSNLNASNSHSLCREECTTTQSVPPLDLLSDGSSIIEATESCKRAFNIDLRAESMTSNSSEHAPEQTKKEIISTRWNQCSEKLQKCQLEKYKHNKSIKSLTCGLNDAYQYGEPIVLGEDVIGHELVPKNNLKAKLNFIASNKLNIHRGGVKSFSVTYGQLHKVKSQYHFGSAKCLTNSQYLFSPNLIITKRHRECFQSDPVLCSTKLLIDNNENYAHETQCNMNYMSKLTPSLVSPSSHTQMTPKINEPLLPIWPTYLNCLHTLRNGIDSPIKENDTPKPSESYGDIQQTYNSREKLTFYNLSNNTQIKCSRKDNNHNYYPTSASGVFRMGILQQAELAKAHKQFCHKHYLSAPTEPEIKTRLHALCSPNIKDNKSPQSRFRSGNCNSLTSVNCYQRKPLMPHLPLQQRYTFKDYHSLPSVNSKSRGLGPDIDNEQYRQRLARKLRQNDYAEHIRKCQGKSNAKVLCSENNIINLTVSHNANSSSSSDDKSCNKENEKRFEPDNNRCCSSNKILSTKDKLDEFSGDKSKEKHNTTGSPNHIASLSHKTFKNPINLDYKLSTRNSPEMSEVEIRKAKAAEKRLAMLNYAKHVKQVYSSHRRTNPDKQTQKNDQNSKNLNDSKLWSKSDAELLEMLRRHEEDRKHFEEIQKTLRVKI</sequence>
<evidence type="ECO:0000313" key="3">
    <source>
        <dbReference type="Proteomes" id="UP000311919"/>
    </source>
</evidence>
<feature type="compositionally biased region" description="Polar residues" evidence="1">
    <location>
        <begin position="605"/>
        <end position="615"/>
    </location>
</feature>